<feature type="transmembrane region" description="Helical" evidence="1">
    <location>
        <begin position="55"/>
        <end position="72"/>
    </location>
</feature>
<sequence>MKNMSIIAQKKESQKQGSEVIFTYMGLTFIVIDIIATLLFFIMKWAFTSTFMVPIMYYLLLAGLCLGMKSYISEHKNNLGLFNNWYFGLIFIGLLTSAIMGAYMW</sequence>
<dbReference type="Proteomes" id="UP001208689">
    <property type="component" value="Chromosome"/>
</dbReference>
<organism evidence="2 3">
    <name type="scientific">Candidatus Lokiarchaeum ossiferum</name>
    <dbReference type="NCBI Taxonomy" id="2951803"/>
    <lineage>
        <taxon>Archaea</taxon>
        <taxon>Promethearchaeati</taxon>
        <taxon>Promethearchaeota</taxon>
        <taxon>Promethearchaeia</taxon>
        <taxon>Promethearchaeales</taxon>
        <taxon>Promethearchaeaceae</taxon>
        <taxon>Candidatus Lokiarchaeum</taxon>
    </lineage>
</organism>
<feature type="transmembrane region" description="Helical" evidence="1">
    <location>
        <begin position="84"/>
        <end position="104"/>
    </location>
</feature>
<keyword evidence="3" id="KW-1185">Reference proteome</keyword>
<accession>A0ABY6HUV6</accession>
<evidence type="ECO:0000313" key="3">
    <source>
        <dbReference type="Proteomes" id="UP001208689"/>
    </source>
</evidence>
<evidence type="ECO:0000256" key="1">
    <source>
        <dbReference type="SAM" id="Phobius"/>
    </source>
</evidence>
<keyword evidence="1" id="KW-0812">Transmembrane</keyword>
<reference evidence="2" key="1">
    <citation type="submission" date="2022-09" db="EMBL/GenBank/DDBJ databases">
        <title>Actin cytoskeleton and complex cell architecture in an #Asgard archaeon.</title>
        <authorList>
            <person name="Ponce Toledo R.I."/>
            <person name="Schleper C."/>
            <person name="Rodrigues Oliveira T."/>
            <person name="Wollweber F."/>
            <person name="Xu J."/>
            <person name="Rittmann S."/>
            <person name="Klingl A."/>
            <person name="Pilhofer M."/>
        </authorList>
    </citation>
    <scope>NUCLEOTIDE SEQUENCE</scope>
    <source>
        <strain evidence="2">B-35</strain>
    </source>
</reference>
<gene>
    <name evidence="2" type="ORF">NEF87_002624</name>
</gene>
<feature type="transmembrane region" description="Helical" evidence="1">
    <location>
        <begin position="21"/>
        <end position="43"/>
    </location>
</feature>
<dbReference type="EMBL" id="CP104013">
    <property type="protein sequence ID" value="UYP46339.1"/>
    <property type="molecule type" value="Genomic_DNA"/>
</dbReference>
<keyword evidence="1" id="KW-0472">Membrane</keyword>
<keyword evidence="1" id="KW-1133">Transmembrane helix</keyword>
<evidence type="ECO:0000313" key="2">
    <source>
        <dbReference type="EMBL" id="UYP46339.1"/>
    </source>
</evidence>
<proteinExistence type="predicted"/>
<protein>
    <submittedName>
        <fullName evidence="2">Uncharacterized protein</fullName>
    </submittedName>
</protein>
<name>A0ABY6HUV6_9ARCH</name>